<dbReference type="InterPro" id="IPR032466">
    <property type="entry name" value="Metal_Hydrolase"/>
</dbReference>
<dbReference type="AlphaFoldDB" id="A0A418NFB1"/>
<comment type="similarity">
    <text evidence="1">Belongs to the metallo-dependent hydrolases superfamily. NagA family.</text>
</comment>
<feature type="domain" description="Amidohydrolase 3" evidence="5">
    <location>
        <begin position="77"/>
        <end position="544"/>
    </location>
</feature>
<dbReference type="Pfam" id="PF07969">
    <property type="entry name" value="Amidohydro_3"/>
    <property type="match status" value="1"/>
</dbReference>
<dbReference type="SUPFAM" id="SSF51338">
    <property type="entry name" value="Composite domain of metallo-dependent hydrolases"/>
    <property type="match status" value="1"/>
</dbReference>
<evidence type="ECO:0000256" key="1">
    <source>
        <dbReference type="ARBA" id="ARBA00010716"/>
    </source>
</evidence>
<evidence type="ECO:0000313" key="6">
    <source>
        <dbReference type="EMBL" id="RIV77014.1"/>
    </source>
</evidence>
<keyword evidence="7" id="KW-1185">Reference proteome</keyword>
<organism evidence="6 7">
    <name type="scientific">Pelagerythrobacter aerophilus</name>
    <dbReference type="NCBI Taxonomy" id="2306995"/>
    <lineage>
        <taxon>Bacteria</taxon>
        <taxon>Pseudomonadati</taxon>
        <taxon>Pseudomonadota</taxon>
        <taxon>Alphaproteobacteria</taxon>
        <taxon>Sphingomonadales</taxon>
        <taxon>Erythrobacteraceae</taxon>
        <taxon>Pelagerythrobacter</taxon>
    </lineage>
</organism>
<dbReference type="Gene3D" id="2.30.40.10">
    <property type="entry name" value="Urease, subunit C, domain 1"/>
    <property type="match status" value="1"/>
</dbReference>
<dbReference type="InterPro" id="IPR011059">
    <property type="entry name" value="Metal-dep_hydrolase_composite"/>
</dbReference>
<dbReference type="Gene3D" id="3.20.20.140">
    <property type="entry name" value="Metal-dependent hydrolases"/>
    <property type="match status" value="2"/>
</dbReference>
<name>A0A418NFB1_9SPHN</name>
<evidence type="ECO:0000256" key="4">
    <source>
        <dbReference type="SAM" id="SignalP"/>
    </source>
</evidence>
<dbReference type="PROSITE" id="PS51257">
    <property type="entry name" value="PROKAR_LIPOPROTEIN"/>
    <property type="match status" value="1"/>
</dbReference>
<dbReference type="Proteomes" id="UP000285092">
    <property type="component" value="Unassembled WGS sequence"/>
</dbReference>
<accession>A0A418NFB1</accession>
<dbReference type="OrthoDB" id="9766983at2"/>
<feature type="region of interest" description="Disordered" evidence="3">
    <location>
        <begin position="556"/>
        <end position="575"/>
    </location>
</feature>
<protein>
    <submittedName>
        <fullName evidence="6">D-aminoacylase</fullName>
    </submittedName>
</protein>
<dbReference type="InterPro" id="IPR013108">
    <property type="entry name" value="Amidohydro_3"/>
</dbReference>
<feature type="signal peptide" evidence="4">
    <location>
        <begin position="1"/>
        <end position="19"/>
    </location>
</feature>
<dbReference type="CDD" id="cd01297">
    <property type="entry name" value="D-aminoacylase"/>
    <property type="match status" value="1"/>
</dbReference>
<dbReference type="PANTHER" id="PTHR11113">
    <property type="entry name" value="N-ACETYLGLUCOSAMINE-6-PHOSPHATE DEACETYLASE"/>
    <property type="match status" value="1"/>
</dbReference>
<evidence type="ECO:0000256" key="2">
    <source>
        <dbReference type="ARBA" id="ARBA00022801"/>
    </source>
</evidence>
<sequence>MKKLSSRTARLSAATLLLATIAGCTTPETLQDPTVYDLVIRNGSIYDGSGDAPYPGDLAVEGDRIVAIGMVRGQGRKEIDAAGNAVAPGFINMLSWANRSLIEDGRGMSDIRQGVTLEVFGEGWTMGPINDAMREDLQSQIGESGTVGWTTLGEYLEFLERKGVSPNVASFVGATTVRIHELGERDVDPDAEQLGRMRALVRNAMEEGAMGVGSALIYAPGNYAETRELVALAEEAGRCGGMYISHMRSEADDIGSAIDEVITIAREGNLPAEIYHLKLAGKRNWGRLPEIVAQIEEARRSGVRLTTNMYLYTAGGTGLDAVIPPWVQDGGRDAMVERLKDPATRARVLKEMRATESDWENLLRAAGAEGILLVSSESPALKPLMGKTLAEIATMRGKGAEETAIDLVLEDGEIGAIYFMMSEDNVVRQASLPYMSFGSDAAAPAAEGEVLNSAAHPRTYGNFARLLGKYVREEKAVPLAQAIRGLTSLPASNLGLRQRGSLTVGNFADIVIFDPATIADHATYEQPHQYATGVTEVFINGVQVLSAGEHTGAKPGRVVRGPGWTGWPDGGACEG</sequence>
<keyword evidence="4" id="KW-0732">Signal</keyword>
<evidence type="ECO:0000313" key="7">
    <source>
        <dbReference type="Proteomes" id="UP000285092"/>
    </source>
</evidence>
<proteinExistence type="inferred from homology"/>
<dbReference type="SUPFAM" id="SSF51556">
    <property type="entry name" value="Metallo-dependent hydrolases"/>
    <property type="match status" value="1"/>
</dbReference>
<evidence type="ECO:0000256" key="3">
    <source>
        <dbReference type="SAM" id="MobiDB-lite"/>
    </source>
</evidence>
<feature type="chain" id="PRO_5019004208" evidence="4">
    <location>
        <begin position="20"/>
        <end position="575"/>
    </location>
</feature>
<dbReference type="EMBL" id="QXFK01000018">
    <property type="protein sequence ID" value="RIV77014.1"/>
    <property type="molecule type" value="Genomic_DNA"/>
</dbReference>
<comment type="caution">
    <text evidence="6">The sequence shown here is derived from an EMBL/GenBank/DDBJ whole genome shotgun (WGS) entry which is preliminary data.</text>
</comment>
<dbReference type="GO" id="GO:0006046">
    <property type="term" value="P:N-acetylglucosamine catabolic process"/>
    <property type="evidence" value="ECO:0007669"/>
    <property type="project" value="TreeGrafter"/>
</dbReference>
<dbReference type="GO" id="GO:0008448">
    <property type="term" value="F:N-acetylglucosamine-6-phosphate deacetylase activity"/>
    <property type="evidence" value="ECO:0007669"/>
    <property type="project" value="TreeGrafter"/>
</dbReference>
<reference evidence="6 7" key="1">
    <citation type="submission" date="2018-08" db="EMBL/GenBank/DDBJ databases">
        <title>Altererythrobacter sp.Ery1 and Ery12, the genome sequencing of novel strains in genus Alterythrobacter.</title>
        <authorList>
            <person name="Cheng H."/>
            <person name="Wu Y.-H."/>
            <person name="Fang C."/>
            <person name="Xu X.-W."/>
        </authorList>
    </citation>
    <scope>NUCLEOTIDE SEQUENCE [LARGE SCALE GENOMIC DNA]</scope>
    <source>
        <strain evidence="6 7">Ery1</strain>
    </source>
</reference>
<keyword evidence="2" id="KW-0378">Hydrolase</keyword>
<dbReference type="PANTHER" id="PTHR11113:SF14">
    <property type="entry name" value="N-ACETYLGLUCOSAMINE-6-PHOSPHATE DEACETYLASE"/>
    <property type="match status" value="1"/>
</dbReference>
<gene>
    <name evidence="6" type="ORF">D2V04_12930</name>
</gene>
<evidence type="ECO:0000259" key="5">
    <source>
        <dbReference type="Pfam" id="PF07969"/>
    </source>
</evidence>